<dbReference type="WBParaSite" id="DME_0000852001-mRNA-1">
    <property type="protein sequence ID" value="DME_0000852001-mRNA-1"/>
    <property type="gene ID" value="DME_0000852001"/>
</dbReference>
<comment type="subcellular location">
    <subcellularLocation>
        <location evidence="6">Cytoplasm</location>
    </subcellularLocation>
</comment>
<dbReference type="GO" id="GO:0003723">
    <property type="term" value="F:RNA binding"/>
    <property type="evidence" value="ECO:0007669"/>
    <property type="project" value="UniProtKB-KW"/>
</dbReference>
<reference evidence="11" key="1">
    <citation type="submission" date="2016-04" db="UniProtKB">
        <authorList>
            <consortium name="WormBaseParasite"/>
        </authorList>
    </citation>
    <scope>IDENTIFICATION</scope>
</reference>
<dbReference type="Gene3D" id="3.30.70.330">
    <property type="match status" value="1"/>
</dbReference>
<dbReference type="Gene3D" id="2.120.10.30">
    <property type="entry name" value="TolB, C-terminal domain"/>
    <property type="match status" value="1"/>
</dbReference>
<comment type="similarity">
    <text evidence="6">Belongs to the eIF-3 subunit B family.</text>
</comment>
<dbReference type="GO" id="GO:0031369">
    <property type="term" value="F:translation initiation factor binding"/>
    <property type="evidence" value="ECO:0007669"/>
    <property type="project" value="InterPro"/>
</dbReference>
<comment type="function">
    <text evidence="6">Component of the eukaryotic translation initiation factor 3 (eIF-3) complex, which is involved in protein synthesis and, together with other initiation factors, stimulates binding of mRNA and methionyl-tRNAi to the 40S ribosome.</text>
</comment>
<keyword evidence="3" id="KW-0853">WD repeat</keyword>
<dbReference type="SUPFAM" id="SSF54928">
    <property type="entry name" value="RNA-binding domain, RBD"/>
    <property type="match status" value="1"/>
</dbReference>
<proteinExistence type="inferred from homology"/>
<sequence length="688" mass="79703">MIVDLVGDILRQKPSLSEYEHRCLIVSGIPVVGDDRFARLKNVLGKIFGKLNADYTDYYPLDNNKTKDYCFVLYPTTEIAEHAAAVLDNYLLDRNHKFRVNLFDDIHKFTKIDESWQPPAPRPFNDLGDLWSWLQSDKCYDQLAIHYEREANLKGSGVIPHVGVYEYRKGKDPILMEERQNWTETVFKWSPYGTFLTSVHRMGVVLWAGEKFNRFNRFQHENVMMVDFSPCERFLITYSPPSEKRWRDDPNSLRIFEIETGEMRRGMMLDNTQMSSWPYFQWSFDEKYFACIKPGGNGISVYETENFTLMDKKHVQVDGLRSFKWSPTRPYLAYYCEERSNDNAPAEIGIMEFPSKIKLRAQRIFSVSDAELFWNKNGDRLAAHTERYQKKIVKTSEEGDIKYIKPASYIEIFDARGKDVSVLTLPLNEPYIAFGWEPAGDRFCLLVGSQHKSTPLIYHLDPSKHVPQLLSKFESADRFSNVLWSPVGGWLVVYSASSSSGNIMFIDGNGPEPSRTNLVEYPGFDKGSWDPTGRFFSAASTISGGKGDMGYRIYTFQGRELYRKGLDRLIQFKWRPRLPIKLSDDTVKMIRKNLKSISAKFEEEDKLERGKATKEVSEKRKKIMAEFKRIVVNIQERYCSEEKLRMKLRGGFDTSRKGSPELVEETITVALSTEKIKIKELSTVPEEE</sequence>
<dbReference type="EMBL" id="UYYG01001215">
    <property type="protein sequence ID" value="VDN60414.1"/>
    <property type="molecule type" value="Genomic_DNA"/>
</dbReference>
<evidence type="ECO:0000259" key="7">
    <source>
        <dbReference type="Pfam" id="PF08662"/>
    </source>
</evidence>
<evidence type="ECO:0000313" key="8">
    <source>
        <dbReference type="EMBL" id="VDN60414.1"/>
    </source>
</evidence>
<evidence type="ECO:0000313" key="11">
    <source>
        <dbReference type="WBParaSite" id="DME_0000852001-mRNA-1"/>
    </source>
</evidence>
<dbReference type="SUPFAM" id="SSF82171">
    <property type="entry name" value="DPP6 N-terminal domain-like"/>
    <property type="match status" value="1"/>
</dbReference>
<dbReference type="InterPro" id="IPR015943">
    <property type="entry name" value="WD40/YVTN_repeat-like_dom_sf"/>
</dbReference>
<organism evidence="9 11">
    <name type="scientific">Dracunculus medinensis</name>
    <name type="common">Guinea worm</name>
    <dbReference type="NCBI Taxonomy" id="318479"/>
    <lineage>
        <taxon>Eukaryota</taxon>
        <taxon>Metazoa</taxon>
        <taxon>Ecdysozoa</taxon>
        <taxon>Nematoda</taxon>
        <taxon>Chromadorea</taxon>
        <taxon>Rhabditida</taxon>
        <taxon>Spirurina</taxon>
        <taxon>Dracunculoidea</taxon>
        <taxon>Dracunculidae</taxon>
        <taxon>Dracunculus</taxon>
    </lineage>
</organism>
<accession>A0A158Q5X5</accession>
<dbReference type="Gene3D" id="2.130.10.10">
    <property type="entry name" value="YVTN repeat-like/Quinoprotein amine dehydrogenase"/>
    <property type="match status" value="1"/>
</dbReference>
<reference evidence="8 10" key="2">
    <citation type="submission" date="2018-11" db="EMBL/GenBank/DDBJ databases">
        <authorList>
            <consortium name="Pathogen Informatics"/>
        </authorList>
    </citation>
    <scope>NUCLEOTIDE SEQUENCE [LARGE SCALE GENOMIC DNA]</scope>
</reference>
<keyword evidence="10" id="KW-1185">Reference proteome</keyword>
<dbReference type="AlphaFoldDB" id="A0A158Q5X5"/>
<protein>
    <recommendedName>
        <fullName evidence="6">Eukaryotic translation initiation factor 3 subunit B</fullName>
        <shortName evidence="6">eIF3b</shortName>
    </recommendedName>
</protein>
<evidence type="ECO:0000256" key="5">
    <source>
        <dbReference type="ARBA" id="ARBA00022917"/>
    </source>
</evidence>
<evidence type="ECO:0000256" key="4">
    <source>
        <dbReference type="ARBA" id="ARBA00022884"/>
    </source>
</evidence>
<keyword evidence="2 6" id="KW-0396">Initiation factor</keyword>
<dbReference type="Pfam" id="PF08662">
    <property type="entry name" value="eIF2A"/>
    <property type="match status" value="1"/>
</dbReference>
<evidence type="ECO:0000313" key="9">
    <source>
        <dbReference type="Proteomes" id="UP000038040"/>
    </source>
</evidence>
<dbReference type="Proteomes" id="UP000038040">
    <property type="component" value="Unplaced"/>
</dbReference>
<keyword evidence="4 6" id="KW-0694">RNA-binding</keyword>
<comment type="subunit">
    <text evidence="6">Component of the eukaryotic translation initiation factor 3 (eIF-3) complex.</text>
</comment>
<evidence type="ECO:0000256" key="1">
    <source>
        <dbReference type="ARBA" id="ARBA00022490"/>
    </source>
</evidence>
<evidence type="ECO:0000256" key="6">
    <source>
        <dbReference type="PIRNR" id="PIRNR036424"/>
    </source>
</evidence>
<dbReference type="STRING" id="318479.A0A158Q5X5"/>
<dbReference type="InterPro" id="IPR012677">
    <property type="entry name" value="Nucleotide-bd_a/b_plait_sf"/>
</dbReference>
<gene>
    <name evidence="8" type="ORF">DME_LOCUS10387</name>
</gene>
<dbReference type="PIRSF" id="PIRSF036424">
    <property type="entry name" value="eIF3b"/>
    <property type="match status" value="1"/>
</dbReference>
<keyword evidence="5 6" id="KW-0648">Protein biosynthesis</keyword>
<evidence type="ECO:0000256" key="2">
    <source>
        <dbReference type="ARBA" id="ARBA00022540"/>
    </source>
</evidence>
<dbReference type="InterPro" id="IPR035979">
    <property type="entry name" value="RBD_domain_sf"/>
</dbReference>
<dbReference type="GO" id="GO:0005852">
    <property type="term" value="C:eukaryotic translation initiation factor 3 complex"/>
    <property type="evidence" value="ECO:0007669"/>
    <property type="project" value="InterPro"/>
</dbReference>
<name>A0A158Q5X5_DRAME</name>
<dbReference type="InterPro" id="IPR011400">
    <property type="entry name" value="EIF3B"/>
</dbReference>
<keyword evidence="1 6" id="KW-0963">Cytoplasm</keyword>
<dbReference type="PANTHER" id="PTHR14068">
    <property type="entry name" value="EUKARYOTIC TRANSLATION INITIATION FACTOR 3 EIF3 -RELATED"/>
    <property type="match status" value="1"/>
</dbReference>
<dbReference type="GO" id="GO:0003743">
    <property type="term" value="F:translation initiation factor activity"/>
    <property type="evidence" value="ECO:0007669"/>
    <property type="project" value="UniProtKB-KW"/>
</dbReference>
<evidence type="ECO:0000256" key="3">
    <source>
        <dbReference type="ARBA" id="ARBA00022574"/>
    </source>
</evidence>
<dbReference type="Proteomes" id="UP000274756">
    <property type="component" value="Unassembled WGS sequence"/>
</dbReference>
<evidence type="ECO:0000313" key="10">
    <source>
        <dbReference type="Proteomes" id="UP000274756"/>
    </source>
</evidence>
<dbReference type="OrthoDB" id="10250414at2759"/>
<dbReference type="PANTHER" id="PTHR14068:SF0">
    <property type="entry name" value="EUKARYOTIC TRANSLATION INITIATION FACTOR 3 SUBUNIT B"/>
    <property type="match status" value="1"/>
</dbReference>
<dbReference type="InterPro" id="IPR013979">
    <property type="entry name" value="TIF_beta_prop-like"/>
</dbReference>
<dbReference type="InterPro" id="IPR011042">
    <property type="entry name" value="6-blade_b-propeller_TolB-like"/>
</dbReference>
<feature type="domain" description="Translation initiation factor beta propellor-like" evidence="7">
    <location>
        <begin position="363"/>
        <end position="571"/>
    </location>
</feature>